<evidence type="ECO:0000313" key="2">
    <source>
        <dbReference type="Proteomes" id="UP000054845"/>
    </source>
</evidence>
<sequence>MTYEPSKLPEHPWPCCRTQITTTSEITWLQPICVQAAIAVQALVGVTEEASASRPALLVKFVSLFKIRTRPAVQRATPAIRVARDFHRIAQ</sequence>
<dbReference type="Proteomes" id="UP000054845">
    <property type="component" value="Unassembled WGS sequence"/>
</dbReference>
<dbReference type="AlphaFoldDB" id="A0A0N7L9C1"/>
<proteinExistence type="predicted"/>
<dbReference type="EMBL" id="CCYA01000217">
    <property type="protein sequence ID" value="CEH13370.1"/>
    <property type="molecule type" value="Genomic_DNA"/>
</dbReference>
<reference evidence="1 2" key="1">
    <citation type="submission" date="2014-09" db="EMBL/GenBank/DDBJ databases">
        <authorList>
            <person name="Magalhaes I.L.F."/>
            <person name="Oliveira U."/>
            <person name="Santos F.R."/>
            <person name="Vidigal T.H.D.A."/>
            <person name="Brescovit A.D."/>
            <person name="Santos A.J."/>
        </authorList>
    </citation>
    <scope>NUCLEOTIDE SEQUENCE [LARGE SCALE GENOMIC DNA]</scope>
</reference>
<keyword evidence="2" id="KW-1185">Reference proteome</keyword>
<organism evidence="1 2">
    <name type="scientific">Ceraceosorus bombacis</name>
    <dbReference type="NCBI Taxonomy" id="401625"/>
    <lineage>
        <taxon>Eukaryota</taxon>
        <taxon>Fungi</taxon>
        <taxon>Dikarya</taxon>
        <taxon>Basidiomycota</taxon>
        <taxon>Ustilaginomycotina</taxon>
        <taxon>Exobasidiomycetes</taxon>
        <taxon>Ceraceosorales</taxon>
        <taxon>Ceraceosoraceae</taxon>
        <taxon>Ceraceosorus</taxon>
    </lineage>
</organism>
<name>A0A0N7L9C1_9BASI</name>
<evidence type="ECO:0000313" key="1">
    <source>
        <dbReference type="EMBL" id="CEH13370.1"/>
    </source>
</evidence>
<accession>A0A0N7L9C1</accession>
<protein>
    <submittedName>
        <fullName evidence="1">Uncharacterized protein</fullName>
    </submittedName>
</protein>